<keyword evidence="3" id="KW-0732">Signal</keyword>
<dbReference type="EMBL" id="JBHUFZ010000012">
    <property type="protein sequence ID" value="MFD1889719.1"/>
    <property type="molecule type" value="Genomic_DNA"/>
</dbReference>
<dbReference type="CDD" id="cd14747">
    <property type="entry name" value="PBP2_MalE"/>
    <property type="match status" value="1"/>
</dbReference>
<dbReference type="PANTHER" id="PTHR30061">
    <property type="entry name" value="MALTOSE-BINDING PERIPLASMIC PROTEIN"/>
    <property type="match status" value="1"/>
</dbReference>
<dbReference type="PROSITE" id="PS51318">
    <property type="entry name" value="TAT"/>
    <property type="match status" value="1"/>
</dbReference>
<dbReference type="InterPro" id="IPR006059">
    <property type="entry name" value="SBP"/>
</dbReference>
<dbReference type="Gene3D" id="3.40.190.10">
    <property type="entry name" value="Periplasmic binding protein-like II"/>
    <property type="match status" value="2"/>
</dbReference>
<evidence type="ECO:0000313" key="5">
    <source>
        <dbReference type="Proteomes" id="UP001597326"/>
    </source>
</evidence>
<gene>
    <name evidence="4" type="ORF">ACFSCS_05865</name>
</gene>
<dbReference type="InterPro" id="IPR006311">
    <property type="entry name" value="TAT_signal"/>
</dbReference>
<dbReference type="PROSITE" id="PS51257">
    <property type="entry name" value="PROKAR_LIPOPROTEIN"/>
    <property type="match status" value="1"/>
</dbReference>
<protein>
    <submittedName>
        <fullName evidence="4">Sugar ABC transporter substrate-binding protein</fullName>
    </submittedName>
</protein>
<accession>A0ABW4RUF7</accession>
<dbReference type="Proteomes" id="UP001597326">
    <property type="component" value="Unassembled WGS sequence"/>
</dbReference>
<dbReference type="RefSeq" id="WP_343872816.1">
    <property type="nucleotide sequence ID" value="NZ_BAAAIX010000010.1"/>
</dbReference>
<dbReference type="PANTHER" id="PTHR30061:SF50">
    <property type="entry name" value="MALTOSE_MALTODEXTRIN-BINDING PERIPLASMIC PROTEIN"/>
    <property type="match status" value="1"/>
</dbReference>
<reference evidence="5" key="1">
    <citation type="journal article" date="2019" name="Int. J. Syst. Evol. Microbiol.">
        <title>The Global Catalogue of Microorganisms (GCM) 10K type strain sequencing project: providing services to taxonomists for standard genome sequencing and annotation.</title>
        <authorList>
            <consortium name="The Broad Institute Genomics Platform"/>
            <consortium name="The Broad Institute Genome Sequencing Center for Infectious Disease"/>
            <person name="Wu L."/>
            <person name="Ma J."/>
        </authorList>
    </citation>
    <scope>NUCLEOTIDE SEQUENCE [LARGE SCALE GENOMIC DNA]</scope>
    <source>
        <strain evidence="5">CAIM 431</strain>
    </source>
</reference>
<evidence type="ECO:0000256" key="1">
    <source>
        <dbReference type="ARBA" id="ARBA00008520"/>
    </source>
</evidence>
<dbReference type="Pfam" id="PF01547">
    <property type="entry name" value="SBP_bac_1"/>
    <property type="match status" value="1"/>
</dbReference>
<keyword evidence="2" id="KW-0813">Transport</keyword>
<keyword evidence="5" id="KW-1185">Reference proteome</keyword>
<organism evidence="4 5">
    <name type="scientific">Luteococcus peritonei</name>
    <dbReference type="NCBI Taxonomy" id="88874"/>
    <lineage>
        <taxon>Bacteria</taxon>
        <taxon>Bacillati</taxon>
        <taxon>Actinomycetota</taxon>
        <taxon>Actinomycetes</taxon>
        <taxon>Propionibacteriales</taxon>
        <taxon>Propionibacteriaceae</taxon>
        <taxon>Luteococcus</taxon>
    </lineage>
</organism>
<sequence length="428" mass="45222">MTAITRRGFVGLTALAIAGVATGCGRQSESSGGGSASAAPAIAEGKATGTLTVWAMGAEGEKLPALVKEFTAQNPDCKVTVTPIPWDSAHDKFTSAIAGGTTPDLAQVGSTWMGEFVGLGALDQVPGNIDNSKFFEGAQKTNVVDGTTYGVPWYVETRCVYYRKDLAEKAGITETPTDWDGLKALAKAYKEKAGAKVGLNLQPGGQGAWQTYAPMMWSNGGKLMSDDAKTFTLDDAKNVEALTYYQSYFTEGLANKAISSSPAEADFASGVAPMFISGPWMMAAVEKAGGGDAFKDKYGVFTMPKKESSASFVGGANLAVFKNTKNRDAAWKLVQFLTEKENQITWYKSSTDLPSVKDAWEDESLKGDEKLAVFGEQLKTAYAPPSISTWEQVAGKMDAQVEKVCKSGLAPADALKTAQTEATSIGIG</sequence>
<evidence type="ECO:0000256" key="2">
    <source>
        <dbReference type="ARBA" id="ARBA00022448"/>
    </source>
</evidence>
<comment type="similarity">
    <text evidence="1">Belongs to the bacterial solute-binding protein 1 family.</text>
</comment>
<evidence type="ECO:0000256" key="3">
    <source>
        <dbReference type="ARBA" id="ARBA00022729"/>
    </source>
</evidence>
<dbReference type="SUPFAM" id="SSF53850">
    <property type="entry name" value="Periplasmic binding protein-like II"/>
    <property type="match status" value="1"/>
</dbReference>
<proteinExistence type="inferred from homology"/>
<evidence type="ECO:0000313" key="4">
    <source>
        <dbReference type="EMBL" id="MFD1889719.1"/>
    </source>
</evidence>
<comment type="caution">
    <text evidence="4">The sequence shown here is derived from an EMBL/GenBank/DDBJ whole genome shotgun (WGS) entry which is preliminary data.</text>
</comment>
<name>A0ABW4RUF7_9ACTN</name>